<dbReference type="EMBL" id="KI536726">
    <property type="protein sequence ID" value="ESR51804.1"/>
    <property type="molecule type" value="Genomic_DNA"/>
</dbReference>
<dbReference type="SUPFAM" id="SSF103473">
    <property type="entry name" value="MFS general substrate transporter"/>
    <property type="match status" value="1"/>
</dbReference>
<sequence length="484" mass="54684">NETFERLGSFGIMAIFTVYLLNEYNVSQAYVAAKFGAWNGVADFLTVIFAFLADAYIGKFVTIVLGFLLGMLMVTLTAIVPQLRPPHCTNEERIHGQCIGPNRNQLAFLHVAMFWLAVGGAGGIRPCSIPFAVDQFDSRTDKGRKEINSFFNWYYTTFTLVLLITSTIVAYVQTVSWAWGFTIPTVCLFCGLVLLFAGMRIYVLVIAEGSLFSSIVQVFVVAYKKRRHQLQSVGDGIFYDPPLKKTLGSKLPLTSSQFRFLNKAAIIDNNDEIKQDGMCMNPRRLCSIQQVEEVNWLMIIVPIWASAIISFLPMQIGTYVVGQAMRMDRHLGPKFEIPIPSIFVISLIIMATFLPIYDRCLNWIRKGNICSILAPIVAGFIERKRRAFAILHGNLMHLFQSCGWHRNLIGNSLVFLTVSVATYLNSLVVALVHSWTIKHDKHSWLADDINVGKLDYFYFSVAALGLLNFIFFLFVARRHRYKAC</sequence>
<comment type="similarity">
    <text evidence="2">Belongs to the major facilitator superfamily. Proton-dependent oligopeptide transporter (POT/PTR) (TC 2.A.17) family.</text>
</comment>
<keyword evidence="5 6" id="KW-0472">Membrane</keyword>
<reference evidence="7 8" key="1">
    <citation type="submission" date="2013-10" db="EMBL/GenBank/DDBJ databases">
        <authorList>
            <consortium name="International Citrus Genome Consortium"/>
            <person name="Jenkins J."/>
            <person name="Schmutz J."/>
            <person name="Prochnik S."/>
            <person name="Rokhsar D."/>
            <person name="Gmitter F."/>
            <person name="Ollitrault P."/>
            <person name="Machado M."/>
            <person name="Talon M."/>
            <person name="Wincker P."/>
            <person name="Jaillon O."/>
            <person name="Morgante M."/>
        </authorList>
    </citation>
    <scope>NUCLEOTIDE SEQUENCE</scope>
    <source>
        <strain evidence="8">cv. Clemenules</strain>
    </source>
</reference>
<evidence type="ECO:0000313" key="8">
    <source>
        <dbReference type="Proteomes" id="UP000030687"/>
    </source>
</evidence>
<organism evidence="7 8">
    <name type="scientific">Citrus clementina</name>
    <name type="common">Clementine</name>
    <name type="synonym">Citrus deliciosa x Citrus sinensis</name>
    <dbReference type="NCBI Taxonomy" id="85681"/>
    <lineage>
        <taxon>Eukaryota</taxon>
        <taxon>Viridiplantae</taxon>
        <taxon>Streptophyta</taxon>
        <taxon>Embryophyta</taxon>
        <taxon>Tracheophyta</taxon>
        <taxon>Spermatophyta</taxon>
        <taxon>Magnoliopsida</taxon>
        <taxon>eudicotyledons</taxon>
        <taxon>Gunneridae</taxon>
        <taxon>Pentapetalae</taxon>
        <taxon>rosids</taxon>
        <taxon>malvids</taxon>
        <taxon>Sapindales</taxon>
        <taxon>Rutaceae</taxon>
        <taxon>Aurantioideae</taxon>
        <taxon>Citrus</taxon>
    </lineage>
</organism>
<feature type="transmembrane region" description="Helical" evidence="6">
    <location>
        <begin position="7"/>
        <end position="24"/>
    </location>
</feature>
<dbReference type="KEGG" id="cic:CICLE_v10033789mg"/>
<name>V4VGY4_CITCL</name>
<dbReference type="Pfam" id="PF00854">
    <property type="entry name" value="PTR2"/>
    <property type="match status" value="1"/>
</dbReference>
<evidence type="ECO:0000256" key="5">
    <source>
        <dbReference type="ARBA" id="ARBA00023136"/>
    </source>
</evidence>
<dbReference type="AlphaFoldDB" id="V4VGY4"/>
<evidence type="ECO:0000256" key="4">
    <source>
        <dbReference type="ARBA" id="ARBA00022989"/>
    </source>
</evidence>
<dbReference type="Gene3D" id="1.20.1250.20">
    <property type="entry name" value="MFS general substrate transporter like domains"/>
    <property type="match status" value="1"/>
</dbReference>
<evidence type="ECO:0000256" key="2">
    <source>
        <dbReference type="ARBA" id="ARBA00005982"/>
    </source>
</evidence>
<feature type="transmembrane region" description="Helical" evidence="6">
    <location>
        <begin position="335"/>
        <end position="357"/>
    </location>
</feature>
<dbReference type="Gramene" id="ESR51804">
    <property type="protein sequence ID" value="ESR51804"/>
    <property type="gene ID" value="CICLE_v10033789mg"/>
</dbReference>
<feature type="transmembrane region" description="Helical" evidence="6">
    <location>
        <begin position="177"/>
        <end position="196"/>
    </location>
</feature>
<dbReference type="InParanoid" id="V4VGY4"/>
<gene>
    <name evidence="7" type="ORF">CICLE_v10033789mg</name>
</gene>
<keyword evidence="4 6" id="KW-1133">Transmembrane helix</keyword>
<dbReference type="InterPro" id="IPR000109">
    <property type="entry name" value="POT_fam"/>
</dbReference>
<evidence type="ECO:0000313" key="7">
    <source>
        <dbReference type="EMBL" id="ESR51804.1"/>
    </source>
</evidence>
<dbReference type="PANTHER" id="PTHR11654">
    <property type="entry name" value="OLIGOPEPTIDE TRANSPORTER-RELATED"/>
    <property type="match status" value="1"/>
</dbReference>
<evidence type="ECO:0008006" key="9">
    <source>
        <dbReference type="Google" id="ProtNLM"/>
    </source>
</evidence>
<feature type="transmembrane region" description="Helical" evidence="6">
    <location>
        <begin position="294"/>
        <end position="314"/>
    </location>
</feature>
<evidence type="ECO:0000256" key="1">
    <source>
        <dbReference type="ARBA" id="ARBA00004141"/>
    </source>
</evidence>
<feature type="transmembrane region" description="Helical" evidence="6">
    <location>
        <begin position="60"/>
        <end position="80"/>
    </location>
</feature>
<feature type="transmembrane region" description="Helical" evidence="6">
    <location>
        <begin position="201"/>
        <end position="223"/>
    </location>
</feature>
<evidence type="ECO:0000256" key="3">
    <source>
        <dbReference type="ARBA" id="ARBA00022692"/>
    </source>
</evidence>
<dbReference type="GO" id="GO:0016020">
    <property type="term" value="C:membrane"/>
    <property type="evidence" value="ECO:0007669"/>
    <property type="project" value="UniProtKB-SubCell"/>
</dbReference>
<dbReference type="InterPro" id="IPR036259">
    <property type="entry name" value="MFS_trans_sf"/>
</dbReference>
<feature type="transmembrane region" description="Helical" evidence="6">
    <location>
        <begin position="112"/>
        <end position="133"/>
    </location>
</feature>
<dbReference type="eggNOG" id="KOG1237">
    <property type="taxonomic scope" value="Eukaryota"/>
</dbReference>
<dbReference type="GO" id="GO:0022857">
    <property type="term" value="F:transmembrane transporter activity"/>
    <property type="evidence" value="ECO:0007669"/>
    <property type="project" value="InterPro"/>
</dbReference>
<keyword evidence="3 6" id="KW-0812">Transmembrane</keyword>
<feature type="transmembrane region" description="Helical" evidence="6">
    <location>
        <begin position="413"/>
        <end position="436"/>
    </location>
</feature>
<accession>V4VGY4</accession>
<feature type="transmembrane region" description="Helical" evidence="6">
    <location>
        <begin position="153"/>
        <end position="171"/>
    </location>
</feature>
<feature type="transmembrane region" description="Helical" evidence="6">
    <location>
        <begin position="36"/>
        <end position="53"/>
    </location>
</feature>
<proteinExistence type="inferred from homology"/>
<feature type="non-terminal residue" evidence="7">
    <location>
        <position position="1"/>
    </location>
</feature>
<comment type="subcellular location">
    <subcellularLocation>
        <location evidence="1">Membrane</location>
        <topology evidence="1">Multi-pass membrane protein</topology>
    </subcellularLocation>
</comment>
<feature type="transmembrane region" description="Helical" evidence="6">
    <location>
        <begin position="456"/>
        <end position="476"/>
    </location>
</feature>
<keyword evidence="8" id="KW-1185">Reference proteome</keyword>
<protein>
    <recommendedName>
        <fullName evidence="9">Nitrate transporter</fullName>
    </recommendedName>
</protein>
<feature type="transmembrane region" description="Helical" evidence="6">
    <location>
        <begin position="363"/>
        <end position="381"/>
    </location>
</feature>
<evidence type="ECO:0000256" key="6">
    <source>
        <dbReference type="SAM" id="Phobius"/>
    </source>
</evidence>
<dbReference type="Proteomes" id="UP000030687">
    <property type="component" value="Unassembled WGS sequence"/>
</dbReference>